<evidence type="ECO:0000259" key="2">
    <source>
        <dbReference type="Pfam" id="PF00244"/>
    </source>
</evidence>
<reference evidence="3" key="1">
    <citation type="submission" date="2021-01" db="EMBL/GenBank/DDBJ databases">
        <authorList>
            <consortium name="Genoscope - CEA"/>
            <person name="William W."/>
        </authorList>
    </citation>
    <scope>NUCLEOTIDE SEQUENCE</scope>
</reference>
<dbReference type="Gene3D" id="1.20.190.20">
    <property type="entry name" value="14-3-3 domain"/>
    <property type="match status" value="1"/>
</dbReference>
<dbReference type="SUPFAM" id="SSF48445">
    <property type="entry name" value="14-3-3 protein"/>
    <property type="match status" value="1"/>
</dbReference>
<evidence type="ECO:0000256" key="1">
    <source>
        <dbReference type="ARBA" id="ARBA00006141"/>
    </source>
</evidence>
<protein>
    <submittedName>
        <fullName evidence="3">(rape) hypothetical protein</fullName>
    </submittedName>
</protein>
<evidence type="ECO:0000313" key="3">
    <source>
        <dbReference type="EMBL" id="CAF2134216.1"/>
    </source>
</evidence>
<dbReference type="SMR" id="A0A816WEJ4"/>
<gene>
    <name evidence="3" type="ORF">DARMORV10_A03P68280.1</name>
</gene>
<accession>A0A816WEJ4</accession>
<dbReference type="Pfam" id="PF00244">
    <property type="entry name" value="14-3-3"/>
    <property type="match status" value="1"/>
</dbReference>
<dbReference type="AlphaFoldDB" id="A0A816WEJ4"/>
<name>A0A816WEJ4_BRANA</name>
<dbReference type="InterPro" id="IPR023410">
    <property type="entry name" value="14-3-3_domain"/>
</dbReference>
<dbReference type="Proteomes" id="UP001295469">
    <property type="component" value="Chromosome A03"/>
</dbReference>
<dbReference type="EMBL" id="HG994357">
    <property type="protein sequence ID" value="CAF2134216.1"/>
    <property type="molecule type" value="Genomic_DNA"/>
</dbReference>
<dbReference type="PANTHER" id="PTHR18860">
    <property type="entry name" value="14-3-3 PROTEIN"/>
    <property type="match status" value="1"/>
</dbReference>
<comment type="similarity">
    <text evidence="1">Belongs to the 14-3-3 family.</text>
</comment>
<dbReference type="InterPro" id="IPR036815">
    <property type="entry name" value="14-3-3_dom_sf"/>
</dbReference>
<feature type="domain" description="14-3-3" evidence="2">
    <location>
        <begin position="46"/>
        <end position="105"/>
    </location>
</feature>
<proteinExistence type="inferred from homology"/>
<dbReference type="InterPro" id="IPR000308">
    <property type="entry name" value="14-3-3"/>
</dbReference>
<sequence>MARVSVFFASSAIFLPRFPSSSNSLSHFLSPMAAVKLSRNQYVYVANPAEQAERYEEMVQFMEQFVTEENTVEERNLLSITYKDVKGSISTAWRIVSSIEHKEASPLGLV</sequence>
<organism evidence="3">
    <name type="scientific">Brassica napus</name>
    <name type="common">Rape</name>
    <dbReference type="NCBI Taxonomy" id="3708"/>
    <lineage>
        <taxon>Eukaryota</taxon>
        <taxon>Viridiplantae</taxon>
        <taxon>Streptophyta</taxon>
        <taxon>Embryophyta</taxon>
        <taxon>Tracheophyta</taxon>
        <taxon>Spermatophyta</taxon>
        <taxon>Magnoliopsida</taxon>
        <taxon>eudicotyledons</taxon>
        <taxon>Gunneridae</taxon>
        <taxon>Pentapetalae</taxon>
        <taxon>rosids</taxon>
        <taxon>malvids</taxon>
        <taxon>Brassicales</taxon>
        <taxon>Brassicaceae</taxon>
        <taxon>Brassiceae</taxon>
        <taxon>Brassica</taxon>
    </lineage>
</organism>